<sequence>MGELVRAASHAGSWYTDDGPSLSKELDKYIAAAGKHPKSARALIVPHAGYSYSGPAAAWGYKCVNPDDIARVFLLGPSHHVFLHKCALSRAGVYRTPLGDLAIDKTVYSELRATGQFMDMELGVDESEHSLEMHLPYIVKTFESRESGMPPLVPIMVGALTPAAEAAYGALLAKYLDDPANLFIISSDFCHWGKRFDYTPWDKSAGRLHQAIEALDRMGMKIIEAKDPDAFTEYIARFKNTICGRHPIGVFLQTLRQSQSSGLSVAFTRYEQSSACEGYEDSSVSYASAVVF</sequence>
<comment type="similarity">
    <text evidence="1">Belongs to the MEMO1 family.</text>
</comment>
<dbReference type="EMBL" id="HBFC01038950">
    <property type="protein sequence ID" value="CAD8723884.1"/>
    <property type="molecule type" value="Transcribed_RNA"/>
</dbReference>
<dbReference type="Gene3D" id="3.40.830.10">
    <property type="entry name" value="LigB-like"/>
    <property type="match status" value="1"/>
</dbReference>
<proteinExistence type="inferred from homology"/>
<dbReference type="PANTHER" id="PTHR11060:SF0">
    <property type="entry name" value="PROTEIN MEMO1"/>
    <property type="match status" value="1"/>
</dbReference>
<evidence type="ECO:0000313" key="2">
    <source>
        <dbReference type="EMBL" id="CAD8723884.1"/>
    </source>
</evidence>
<evidence type="ECO:0008006" key="3">
    <source>
        <dbReference type="Google" id="ProtNLM"/>
    </source>
</evidence>
<evidence type="ECO:0000256" key="1">
    <source>
        <dbReference type="ARBA" id="ARBA00006315"/>
    </source>
</evidence>
<dbReference type="InterPro" id="IPR002737">
    <property type="entry name" value="MEMO1_fam"/>
</dbReference>
<dbReference type="PANTHER" id="PTHR11060">
    <property type="entry name" value="PROTEIN MEMO1"/>
    <property type="match status" value="1"/>
</dbReference>
<dbReference type="CDD" id="cd07361">
    <property type="entry name" value="MEMO_like"/>
    <property type="match status" value="1"/>
</dbReference>
<accession>A0A7S0T795</accession>
<dbReference type="HAMAP" id="MF_00055">
    <property type="entry name" value="MEMO1"/>
    <property type="match status" value="1"/>
</dbReference>
<name>A0A7S0T795_9CHLO</name>
<gene>
    <name evidence="2" type="ORF">MANT1106_LOCUS23100</name>
</gene>
<organism evidence="2">
    <name type="scientific">Mantoniella antarctica</name>
    <dbReference type="NCBI Taxonomy" id="81844"/>
    <lineage>
        <taxon>Eukaryota</taxon>
        <taxon>Viridiplantae</taxon>
        <taxon>Chlorophyta</taxon>
        <taxon>Mamiellophyceae</taxon>
        <taxon>Mamiellales</taxon>
        <taxon>Mamiellaceae</taxon>
        <taxon>Mantoniella</taxon>
    </lineage>
</organism>
<dbReference type="AlphaFoldDB" id="A0A7S0T795"/>
<dbReference type="NCBIfam" id="TIGR04336">
    <property type="entry name" value="AmmeMemoSam_B"/>
    <property type="match status" value="1"/>
</dbReference>
<reference evidence="2" key="1">
    <citation type="submission" date="2021-01" db="EMBL/GenBank/DDBJ databases">
        <authorList>
            <person name="Corre E."/>
            <person name="Pelletier E."/>
            <person name="Niang G."/>
            <person name="Scheremetjew M."/>
            <person name="Finn R."/>
            <person name="Kale V."/>
            <person name="Holt S."/>
            <person name="Cochrane G."/>
            <person name="Meng A."/>
            <person name="Brown T."/>
            <person name="Cohen L."/>
        </authorList>
    </citation>
    <scope>NUCLEOTIDE SEQUENCE</scope>
    <source>
        <strain evidence="2">SL-175</strain>
    </source>
</reference>
<dbReference type="Pfam" id="PF01875">
    <property type="entry name" value="Memo"/>
    <property type="match status" value="1"/>
</dbReference>
<protein>
    <recommendedName>
        <fullName evidence="3">MEMO1 family protein</fullName>
    </recommendedName>
</protein>